<evidence type="ECO:0000313" key="3">
    <source>
        <dbReference type="Proteomes" id="UP000050425"/>
    </source>
</evidence>
<name>A0A0P9JSH6_9PSED</name>
<dbReference type="PATRIC" id="fig|251702.3.peg.2328"/>
<dbReference type="PANTHER" id="PTHR40279">
    <property type="entry name" value="PQQC-LIKE PROTEIN"/>
    <property type="match status" value="1"/>
</dbReference>
<accession>A0A0P9JSH6</accession>
<organism evidence="2 3">
    <name type="scientific">Pseudomonas syringae pv. antirrhini</name>
    <dbReference type="NCBI Taxonomy" id="251702"/>
    <lineage>
        <taxon>Bacteria</taxon>
        <taxon>Pseudomonadati</taxon>
        <taxon>Pseudomonadota</taxon>
        <taxon>Gammaproteobacteria</taxon>
        <taxon>Pseudomonadales</taxon>
        <taxon>Pseudomonadaceae</taxon>
        <taxon>Pseudomonas</taxon>
    </lineage>
</organism>
<dbReference type="Gene3D" id="1.20.910.10">
    <property type="entry name" value="Heme oxygenase-like"/>
    <property type="match status" value="1"/>
</dbReference>
<proteinExistence type="predicted"/>
<reference evidence="2 3" key="1">
    <citation type="submission" date="2015-09" db="EMBL/GenBank/DDBJ databases">
        <title>Genome announcement of multiple Pseudomonas syringae strains.</title>
        <authorList>
            <person name="Thakur S."/>
            <person name="Wang P.W."/>
            <person name="Gong Y."/>
            <person name="Weir B.S."/>
            <person name="Guttman D.S."/>
        </authorList>
    </citation>
    <scope>NUCLEOTIDE SEQUENCE [LARGE SCALE GENOMIC DNA]</scope>
    <source>
        <strain evidence="2 3">ICMP4303</strain>
    </source>
</reference>
<evidence type="ECO:0008006" key="4">
    <source>
        <dbReference type="Google" id="ProtNLM"/>
    </source>
</evidence>
<keyword evidence="1" id="KW-0560">Oxidoreductase</keyword>
<comment type="caution">
    <text evidence="2">The sequence shown here is derived from an EMBL/GenBank/DDBJ whole genome shotgun (WGS) entry which is preliminary data.</text>
</comment>
<dbReference type="AlphaFoldDB" id="A0A0P9JSH6"/>
<dbReference type="GO" id="GO:0016491">
    <property type="term" value="F:oxidoreductase activity"/>
    <property type="evidence" value="ECO:0007669"/>
    <property type="project" value="UniProtKB-KW"/>
</dbReference>
<dbReference type="InterPro" id="IPR039068">
    <property type="entry name" value="PqqC-like"/>
</dbReference>
<dbReference type="Pfam" id="PF14518">
    <property type="entry name" value="Haem_oxygenas_2"/>
    <property type="match status" value="1"/>
</dbReference>
<dbReference type="PANTHER" id="PTHR40279:SF3">
    <property type="entry name" value="4-AMINOBENZOATE SYNTHASE"/>
    <property type="match status" value="1"/>
</dbReference>
<gene>
    <name evidence="2" type="ORF">ALO88_01759</name>
</gene>
<dbReference type="EMBL" id="LJPT01000157">
    <property type="protein sequence ID" value="KPW44671.1"/>
    <property type="molecule type" value="Genomic_DNA"/>
</dbReference>
<dbReference type="Proteomes" id="UP000050425">
    <property type="component" value="Unassembled WGS sequence"/>
</dbReference>
<evidence type="ECO:0000256" key="1">
    <source>
        <dbReference type="ARBA" id="ARBA00023002"/>
    </source>
</evidence>
<dbReference type="SUPFAM" id="SSF48613">
    <property type="entry name" value="Heme oxygenase-like"/>
    <property type="match status" value="1"/>
</dbReference>
<protein>
    <recommendedName>
        <fullName evidence="4">Iron-containing redox enzyme family protein</fullName>
    </recommendedName>
</protein>
<sequence>MFAMDMEGLDLLEWFVAMERNPDEWNSVNENFAIRKNINQSAQLLAHEAYVNNNQTALAALHECLAIIYRNEFECARIEQVNTDRRPIVSDVQSVLESAMLQFEMKGLSDADISDFPVNGKEYVKWLKKLVSKSPSSVHPFYTQFLSEDASAADIKYYLIQETNLDPKFDDILAFMQIGLPVGQKLELAKNYFDEMGNGVEAEVHSRMFAETLKAAGVEDSDFSSAMLLQSIVSGNVSSCLALSRRHYFKAVGYFGVTEYLAPRRFKHVIKAWERNNLPSHGIQYHKLHVYIDTEHANGWFNNVVAPLVDQDPRIGREIAAGALIRINSSARYLDELSTRLGNTAKTLA</sequence>
<evidence type="ECO:0000313" key="2">
    <source>
        <dbReference type="EMBL" id="KPW44671.1"/>
    </source>
</evidence>
<dbReference type="SMART" id="SM01236">
    <property type="entry name" value="Haem_oxygenase_2"/>
    <property type="match status" value="1"/>
</dbReference>
<dbReference type="InterPro" id="IPR016084">
    <property type="entry name" value="Haem_Oase-like_multi-hlx"/>
</dbReference>